<feature type="transmembrane region" description="Helical" evidence="8">
    <location>
        <begin position="6"/>
        <end position="24"/>
    </location>
</feature>
<feature type="transmembrane region" description="Helical" evidence="8">
    <location>
        <begin position="110"/>
        <end position="129"/>
    </location>
</feature>
<feature type="transmembrane region" description="Helical" evidence="8">
    <location>
        <begin position="351"/>
        <end position="370"/>
    </location>
</feature>
<comment type="subcellular location">
    <subcellularLocation>
        <location evidence="1">Cell membrane</location>
        <topology evidence="1">Multi-pass membrane protein</topology>
    </subcellularLocation>
    <subcellularLocation>
        <location evidence="7">Membrane</location>
        <topology evidence="7">Multi-pass membrane protein</topology>
    </subcellularLocation>
</comment>
<feature type="transmembrane region" description="Helical" evidence="8">
    <location>
        <begin position="209"/>
        <end position="231"/>
    </location>
</feature>
<dbReference type="NCBIfam" id="NF005086">
    <property type="entry name" value="PRK06521.1"/>
    <property type="match status" value="1"/>
</dbReference>
<reference evidence="10 11" key="1">
    <citation type="submission" date="2024-11" db="EMBL/GenBank/DDBJ databases">
        <title>Draft genome sequences of two bacteria associated to sugarcane roots in Colombia.</title>
        <authorList>
            <person name="Pardo-Diaz S."/>
            <person name="Masmela-Mendoza J."/>
            <person name="Delgadillo-Duran P."/>
            <person name="Bautista E.J."/>
            <person name="Rojas-Tapias D.F."/>
        </authorList>
    </citation>
    <scope>NUCLEOTIDE SEQUENCE [LARGE SCALE GENOMIC DNA]</scope>
    <source>
        <strain evidence="10 11">Ap18</strain>
    </source>
</reference>
<dbReference type="Proteomes" id="UP001628281">
    <property type="component" value="Unassembled WGS sequence"/>
</dbReference>
<feature type="transmembrane region" description="Helical" evidence="8">
    <location>
        <begin position="656"/>
        <end position="674"/>
    </location>
</feature>
<comment type="caution">
    <text evidence="10">The sequence shown here is derived from an EMBL/GenBank/DDBJ whole genome shotgun (WGS) entry which is preliminary data.</text>
</comment>
<evidence type="ECO:0000256" key="1">
    <source>
        <dbReference type="ARBA" id="ARBA00004651"/>
    </source>
</evidence>
<organism evidence="10 11">
    <name type="scientific">Azospirillum argentinense</name>
    <dbReference type="NCBI Taxonomy" id="2970906"/>
    <lineage>
        <taxon>Bacteria</taxon>
        <taxon>Pseudomonadati</taxon>
        <taxon>Pseudomonadota</taxon>
        <taxon>Alphaproteobacteria</taxon>
        <taxon>Rhodospirillales</taxon>
        <taxon>Azospirillaceae</taxon>
        <taxon>Azospirillum</taxon>
    </lineage>
</organism>
<evidence type="ECO:0000256" key="4">
    <source>
        <dbReference type="ARBA" id="ARBA00022989"/>
    </source>
</evidence>
<feature type="transmembrane region" description="Helical" evidence="8">
    <location>
        <begin position="535"/>
        <end position="555"/>
    </location>
</feature>
<feature type="domain" description="NADH:quinone oxidoreductase/Mrp antiporter transmembrane" evidence="9">
    <location>
        <begin position="133"/>
        <end position="420"/>
    </location>
</feature>
<feature type="transmembrane region" description="Helical" evidence="8">
    <location>
        <begin position="135"/>
        <end position="154"/>
    </location>
</feature>
<evidence type="ECO:0000313" key="10">
    <source>
        <dbReference type="EMBL" id="MFL7901003.1"/>
    </source>
</evidence>
<keyword evidence="11" id="KW-1185">Reference proteome</keyword>
<feature type="transmembrane region" description="Helical" evidence="8">
    <location>
        <begin position="504"/>
        <end position="523"/>
    </location>
</feature>
<evidence type="ECO:0000259" key="9">
    <source>
        <dbReference type="Pfam" id="PF00361"/>
    </source>
</evidence>
<feature type="transmembrane region" description="Helical" evidence="8">
    <location>
        <begin position="382"/>
        <end position="404"/>
    </location>
</feature>
<gene>
    <name evidence="10" type="primary">hyfB</name>
    <name evidence="10" type="ORF">ACJ41P_07700</name>
</gene>
<dbReference type="InterPro" id="IPR052175">
    <property type="entry name" value="ComplexI-like_HydComp"/>
</dbReference>
<feature type="transmembrane region" description="Helical" evidence="8">
    <location>
        <begin position="243"/>
        <end position="263"/>
    </location>
</feature>
<feature type="transmembrane region" description="Helical" evidence="8">
    <location>
        <begin position="36"/>
        <end position="60"/>
    </location>
</feature>
<feature type="transmembrane region" description="Helical" evidence="8">
    <location>
        <begin position="310"/>
        <end position="331"/>
    </location>
</feature>
<keyword evidence="3 7" id="KW-0812">Transmembrane</keyword>
<proteinExistence type="predicted"/>
<evidence type="ECO:0000313" key="11">
    <source>
        <dbReference type="Proteomes" id="UP001628281"/>
    </source>
</evidence>
<dbReference type="RefSeq" id="WP_407823771.1">
    <property type="nucleotide sequence ID" value="NZ_JBJLSN010000007.1"/>
</dbReference>
<dbReference type="PANTHER" id="PTHR42682">
    <property type="entry name" value="HYDROGENASE-4 COMPONENT F"/>
    <property type="match status" value="1"/>
</dbReference>
<feature type="transmembrane region" description="Helical" evidence="8">
    <location>
        <begin position="275"/>
        <end position="298"/>
    </location>
</feature>
<evidence type="ECO:0000256" key="6">
    <source>
        <dbReference type="ARBA" id="ARBA00023136"/>
    </source>
</evidence>
<dbReference type="Pfam" id="PF00361">
    <property type="entry name" value="Proton_antipo_M"/>
    <property type="match status" value="1"/>
</dbReference>
<feature type="transmembrane region" description="Helical" evidence="8">
    <location>
        <begin position="474"/>
        <end position="497"/>
    </location>
</feature>
<dbReference type="PRINTS" id="PR01434">
    <property type="entry name" value="NADHDHGNASE5"/>
</dbReference>
<evidence type="ECO:0000256" key="5">
    <source>
        <dbReference type="ARBA" id="ARBA00023002"/>
    </source>
</evidence>
<evidence type="ECO:0000256" key="7">
    <source>
        <dbReference type="RuleBase" id="RU000320"/>
    </source>
</evidence>
<keyword evidence="2" id="KW-1003">Cell membrane</keyword>
<evidence type="ECO:0000256" key="8">
    <source>
        <dbReference type="SAM" id="Phobius"/>
    </source>
</evidence>
<keyword evidence="4 8" id="KW-1133">Transmembrane helix</keyword>
<feature type="transmembrane region" description="Helical" evidence="8">
    <location>
        <begin position="166"/>
        <end position="189"/>
    </location>
</feature>
<dbReference type="PANTHER" id="PTHR42682:SF3">
    <property type="entry name" value="FORMATE HYDROGENLYASE SUBUNIT 3-RELATED"/>
    <property type="match status" value="1"/>
</dbReference>
<evidence type="ECO:0000256" key="2">
    <source>
        <dbReference type="ARBA" id="ARBA00022475"/>
    </source>
</evidence>
<protein>
    <submittedName>
        <fullName evidence="10">Hydrogenase 4 subunit B</fullName>
    </submittedName>
</protein>
<feature type="transmembrane region" description="Helical" evidence="8">
    <location>
        <begin position="410"/>
        <end position="427"/>
    </location>
</feature>
<sequence>MIPLSLLIMSLLLSCGGAILCLLLKHREGDIRLGGSGVGIAAALAGLGAGLTAIGAGQPAVLDAAGPYPFAHFVLRLDPLAGLMIAVISLLSLVAWIYSFAYVREYAGRGVGAMGFFMNAFIASMMLVVAADNGFWFLIFFEMMSLASYFLVIFDQDDEAVGAGFLYFLVAHGGSVLIMAAFFLMANQAGSFDFAAFRAHPLPAPLDSVAFLLAFAGFGAKAGMIPLHIWLPRAHPAAPSHASALMSGVMIKIGVFGIVKVGIDLLGASAGPAMLGWGLLVLAFGAVSSVLGVVYALAEHDIKKLLAYHSVENIGIILLGVGTGMIGMALHQPVLAVLGLMAGLYHLLNHAVFKGLLFLGAGSAIFRMHTKDMEEMGGLARTMPWTALSFLVGALAISAIPPLNGFVSEWYTYQALFAAALDGTPLVKFAAPIAAVMLALTGALAVMCFVKAYGIMFAGAPRSHHAEEAREAPAAMVAGMAVLAVACVALGLLAPLVAPVMGRIAAATIGTAPITLAVGTTLLPGDAQQATLSTPLIAILLIAMAFLPIALKAAFAGRRGGDRKVAAPWAAGYLPDHRMPASAGSFAQPIRMFFAPLYTLRRAIAGRWTGIAHGFERVVTLARRTEPLADRSIVAPIAGAVDASGKWLQIIQAGDFRIYCLYIVAALIALLALAV</sequence>
<keyword evidence="6 8" id="KW-0472">Membrane</keyword>
<evidence type="ECO:0000256" key="3">
    <source>
        <dbReference type="ARBA" id="ARBA00022692"/>
    </source>
</evidence>
<feature type="transmembrane region" description="Helical" evidence="8">
    <location>
        <begin position="80"/>
        <end position="103"/>
    </location>
</feature>
<keyword evidence="5" id="KW-0560">Oxidoreductase</keyword>
<dbReference type="InterPro" id="IPR001750">
    <property type="entry name" value="ND/Mrp_TM"/>
</dbReference>
<accession>A0ABW8V4A7</accession>
<name>A0ABW8V4A7_9PROT</name>
<feature type="transmembrane region" description="Helical" evidence="8">
    <location>
        <begin position="434"/>
        <end position="454"/>
    </location>
</feature>
<dbReference type="EMBL" id="JBJLSN010000007">
    <property type="protein sequence ID" value="MFL7901003.1"/>
    <property type="molecule type" value="Genomic_DNA"/>
</dbReference>